<protein>
    <recommendedName>
        <fullName evidence="9">Wax synthase domain-containing protein</fullName>
    </recommendedName>
</protein>
<dbReference type="PANTHER" id="PTHR31595">
    <property type="entry name" value="LONG-CHAIN-ALCOHOL O-FATTY-ACYLTRANSFERASE 3-RELATED"/>
    <property type="match status" value="1"/>
</dbReference>
<dbReference type="InterPro" id="IPR032805">
    <property type="entry name" value="Wax_synthase_dom"/>
</dbReference>
<feature type="transmembrane region" description="Helical" evidence="8">
    <location>
        <begin position="364"/>
        <end position="380"/>
    </location>
</feature>
<dbReference type="AlphaFoldDB" id="A0A0C2YNK0"/>
<evidence type="ECO:0000256" key="4">
    <source>
        <dbReference type="ARBA" id="ARBA00022679"/>
    </source>
</evidence>
<keyword evidence="4" id="KW-0808">Transferase</keyword>
<sequence length="427" mass="48662">MTMEPWFITTDPVAGHWHQQRVIASWSNLPTTLLPIGLGYYVMAVLVQLPTTKLIRFAMLPPLLWLIVTASMTLDLSFGRPEHAYNNLVFLSMFSVAMRLTTWTLANEPYVRVCDTENVSQNGSAKNSSSTRSSSYSDGIRNAMWNACDLCCNLRGLGWNWSKGLHIPRPMFKVESRLTFAALSLVRFALYVMALSAVDLFTKRVAPEGSGGWSIFDPSLPPRLRYLRSSIITVVAGFAVWITVEMTYQFYAAIFTLLFRQRPSQWPPMFDQPWFATSLTRFWAKCWHQGVREWLVAIGSRPLEPFLGSHAPIGAFILSAIFHEVGVRGMDRDGDILAVGGYFIMHGVGVALERLFKRVTRRRVGGFGGFLWMWTWQIIWGNPLVDAMARKGVIARSEFFFESWNPAVFILNTLQWIWETRTQYTVI</sequence>
<keyword evidence="11" id="KW-1185">Reference proteome</keyword>
<dbReference type="InterPro" id="IPR044851">
    <property type="entry name" value="Wax_synthase"/>
</dbReference>
<feature type="transmembrane region" description="Helical" evidence="8">
    <location>
        <begin position="231"/>
        <end position="259"/>
    </location>
</feature>
<keyword evidence="5 8" id="KW-0812">Transmembrane</keyword>
<dbReference type="GO" id="GO:0016020">
    <property type="term" value="C:membrane"/>
    <property type="evidence" value="ECO:0007669"/>
    <property type="project" value="UniProtKB-SubCell"/>
</dbReference>
<accession>A0A0C2YNK0</accession>
<dbReference type="InParanoid" id="A0A0C2YNK0"/>
<feature type="transmembrane region" description="Helical" evidence="8">
    <location>
        <begin position="54"/>
        <end position="72"/>
    </location>
</feature>
<evidence type="ECO:0000256" key="3">
    <source>
        <dbReference type="ARBA" id="ARBA00007282"/>
    </source>
</evidence>
<gene>
    <name evidence="10" type="ORF">SCLCIDRAFT_653118</name>
</gene>
<organism evidence="10 11">
    <name type="scientific">Scleroderma citrinum Foug A</name>
    <dbReference type="NCBI Taxonomy" id="1036808"/>
    <lineage>
        <taxon>Eukaryota</taxon>
        <taxon>Fungi</taxon>
        <taxon>Dikarya</taxon>
        <taxon>Basidiomycota</taxon>
        <taxon>Agaricomycotina</taxon>
        <taxon>Agaricomycetes</taxon>
        <taxon>Agaricomycetidae</taxon>
        <taxon>Boletales</taxon>
        <taxon>Sclerodermatineae</taxon>
        <taxon>Sclerodermataceae</taxon>
        <taxon>Scleroderma</taxon>
    </lineage>
</organism>
<comment type="similarity">
    <text evidence="3">Belongs to the wax synthase family.</text>
</comment>
<dbReference type="OrthoDB" id="1077582at2759"/>
<evidence type="ECO:0000256" key="6">
    <source>
        <dbReference type="ARBA" id="ARBA00022989"/>
    </source>
</evidence>
<evidence type="ECO:0000256" key="5">
    <source>
        <dbReference type="ARBA" id="ARBA00022692"/>
    </source>
</evidence>
<evidence type="ECO:0000256" key="2">
    <source>
        <dbReference type="ARBA" id="ARBA00005179"/>
    </source>
</evidence>
<evidence type="ECO:0000256" key="1">
    <source>
        <dbReference type="ARBA" id="ARBA00004141"/>
    </source>
</evidence>
<dbReference type="STRING" id="1036808.A0A0C2YNK0"/>
<evidence type="ECO:0000313" key="11">
    <source>
        <dbReference type="Proteomes" id="UP000053989"/>
    </source>
</evidence>
<dbReference type="GO" id="GO:0008374">
    <property type="term" value="F:O-acyltransferase activity"/>
    <property type="evidence" value="ECO:0007669"/>
    <property type="project" value="InterPro"/>
</dbReference>
<keyword evidence="6 8" id="KW-1133">Transmembrane helix</keyword>
<dbReference type="Proteomes" id="UP000053989">
    <property type="component" value="Unassembled WGS sequence"/>
</dbReference>
<proteinExistence type="inferred from homology"/>
<keyword evidence="7 8" id="KW-0472">Membrane</keyword>
<dbReference type="PANTHER" id="PTHR31595:SF57">
    <property type="entry name" value="OS04G0481900 PROTEIN"/>
    <property type="match status" value="1"/>
</dbReference>
<evidence type="ECO:0000259" key="9">
    <source>
        <dbReference type="Pfam" id="PF13813"/>
    </source>
</evidence>
<name>A0A0C2YNK0_9AGAM</name>
<comment type="pathway">
    <text evidence="2">Secondary metabolite biosynthesis.</text>
</comment>
<evidence type="ECO:0000256" key="8">
    <source>
        <dbReference type="SAM" id="Phobius"/>
    </source>
</evidence>
<reference evidence="10 11" key="1">
    <citation type="submission" date="2014-04" db="EMBL/GenBank/DDBJ databases">
        <authorList>
            <consortium name="DOE Joint Genome Institute"/>
            <person name="Kuo A."/>
            <person name="Kohler A."/>
            <person name="Nagy L.G."/>
            <person name="Floudas D."/>
            <person name="Copeland A."/>
            <person name="Barry K.W."/>
            <person name="Cichocki N."/>
            <person name="Veneault-Fourrey C."/>
            <person name="LaButti K."/>
            <person name="Lindquist E.A."/>
            <person name="Lipzen A."/>
            <person name="Lundell T."/>
            <person name="Morin E."/>
            <person name="Murat C."/>
            <person name="Sun H."/>
            <person name="Tunlid A."/>
            <person name="Henrissat B."/>
            <person name="Grigoriev I.V."/>
            <person name="Hibbett D.S."/>
            <person name="Martin F."/>
            <person name="Nordberg H.P."/>
            <person name="Cantor M.N."/>
            <person name="Hua S.X."/>
        </authorList>
    </citation>
    <scope>NUCLEOTIDE SEQUENCE [LARGE SCALE GENOMIC DNA]</scope>
    <source>
        <strain evidence="10 11">Foug A</strain>
    </source>
</reference>
<dbReference type="HOGENOM" id="CLU_034105_1_0_1"/>
<dbReference type="Pfam" id="PF13813">
    <property type="entry name" value="MBOAT_2"/>
    <property type="match status" value="1"/>
</dbReference>
<dbReference type="GO" id="GO:0006629">
    <property type="term" value="P:lipid metabolic process"/>
    <property type="evidence" value="ECO:0007669"/>
    <property type="project" value="InterPro"/>
</dbReference>
<evidence type="ECO:0000256" key="7">
    <source>
        <dbReference type="ARBA" id="ARBA00023136"/>
    </source>
</evidence>
<evidence type="ECO:0000313" key="10">
    <source>
        <dbReference type="EMBL" id="KIM51318.1"/>
    </source>
</evidence>
<comment type="subcellular location">
    <subcellularLocation>
        <location evidence="1">Membrane</location>
        <topology evidence="1">Multi-pass membrane protein</topology>
    </subcellularLocation>
</comment>
<feature type="domain" description="Wax synthase" evidence="9">
    <location>
        <begin position="266"/>
        <end position="332"/>
    </location>
</feature>
<feature type="transmembrane region" description="Helical" evidence="8">
    <location>
        <begin position="29"/>
        <end position="47"/>
    </location>
</feature>
<reference evidence="11" key="2">
    <citation type="submission" date="2015-01" db="EMBL/GenBank/DDBJ databases">
        <title>Evolutionary Origins and Diversification of the Mycorrhizal Mutualists.</title>
        <authorList>
            <consortium name="DOE Joint Genome Institute"/>
            <consortium name="Mycorrhizal Genomics Consortium"/>
            <person name="Kohler A."/>
            <person name="Kuo A."/>
            <person name="Nagy L.G."/>
            <person name="Floudas D."/>
            <person name="Copeland A."/>
            <person name="Barry K.W."/>
            <person name="Cichocki N."/>
            <person name="Veneault-Fourrey C."/>
            <person name="LaButti K."/>
            <person name="Lindquist E.A."/>
            <person name="Lipzen A."/>
            <person name="Lundell T."/>
            <person name="Morin E."/>
            <person name="Murat C."/>
            <person name="Riley R."/>
            <person name="Ohm R."/>
            <person name="Sun H."/>
            <person name="Tunlid A."/>
            <person name="Henrissat B."/>
            <person name="Grigoriev I.V."/>
            <person name="Hibbett D.S."/>
            <person name="Martin F."/>
        </authorList>
    </citation>
    <scope>NUCLEOTIDE SEQUENCE [LARGE SCALE GENOMIC DNA]</scope>
    <source>
        <strain evidence="11">Foug A</strain>
    </source>
</reference>
<feature type="transmembrane region" description="Helical" evidence="8">
    <location>
        <begin position="178"/>
        <end position="198"/>
    </location>
</feature>
<dbReference type="EMBL" id="KN822265">
    <property type="protein sequence ID" value="KIM51318.1"/>
    <property type="molecule type" value="Genomic_DNA"/>
</dbReference>